<sequence length="549" mass="60896">MNGTSQGKLGCVWMRADVCHSNSSKPTTSPPQSHKQRIPATAPTLSNQAGEAFAEATDTIGNDTGCKNPDYKECDGASEDINWEPLFNDIIRHIAMNEFYSIIDPQWAKNRNSTNSNRTSTTTQSSTYTRATSGTSRRSPSDGTALKRGFQDRDSFPPNEHGDNDPKKPRTKSITNSMTIDGTWACPYHKREVLKFGVNARYTACASRHYICLSSLKEHLYRRHQVFQCERCGCEFPTKDERVCHLRVEKPCDVRDARNSEGVTEEKMERLRSRKNLPSDKVGQWNRIYEILFPGEEIPSPYFNDHQPTEGEPISAYSHEGFSAQTPSPLSGVPKRSSEALSESSYSKHSSVATGYGSRDSEIIREFEESCKRRLSGEFLTMIESDLRSFMSRIPGRIQDACDAARASVMLSSQHPDSESPGTYNGDSLASVGGVQRQMDRISGRASGYSGANTFGSIPACFDTPPPQEPSKQMPTLEQVRDRPQQPCYTADSAYYGSEQIDHTESSHGPSGKTAEVAPISGDATNSTRANLSDHIFLISPDQPSFEWD</sequence>
<feature type="region of interest" description="Disordered" evidence="1">
    <location>
        <begin position="22"/>
        <end position="43"/>
    </location>
</feature>
<evidence type="ECO:0000313" key="3">
    <source>
        <dbReference type="Proteomes" id="UP000750711"/>
    </source>
</evidence>
<feature type="compositionally biased region" description="Polar residues" evidence="1">
    <location>
        <begin position="22"/>
        <end position="33"/>
    </location>
</feature>
<evidence type="ECO:0000313" key="2">
    <source>
        <dbReference type="EMBL" id="KAH0551516.1"/>
    </source>
</evidence>
<protein>
    <recommendedName>
        <fullName evidence="4">C2H2-type domain-containing protein</fullName>
    </recommendedName>
</protein>
<reference evidence="2" key="1">
    <citation type="submission" date="2021-03" db="EMBL/GenBank/DDBJ databases">
        <title>Comparative genomics and phylogenomic investigation of the class Geoglossomycetes provide insights into ecological specialization and systematics.</title>
        <authorList>
            <person name="Melie T."/>
            <person name="Pirro S."/>
            <person name="Miller A.N."/>
            <person name="Quandt A."/>
        </authorList>
    </citation>
    <scope>NUCLEOTIDE SEQUENCE</scope>
    <source>
        <strain evidence="2">CAQ_001_2017</strain>
    </source>
</reference>
<dbReference type="AlphaFoldDB" id="A0A9P8L4Z7"/>
<evidence type="ECO:0000256" key="1">
    <source>
        <dbReference type="SAM" id="MobiDB-lite"/>
    </source>
</evidence>
<dbReference type="Proteomes" id="UP000750711">
    <property type="component" value="Unassembled WGS sequence"/>
</dbReference>
<feature type="region of interest" description="Disordered" evidence="1">
    <location>
        <begin position="109"/>
        <end position="176"/>
    </location>
</feature>
<proteinExistence type="predicted"/>
<dbReference type="PANTHER" id="PTHR38166:SF1">
    <property type="entry name" value="C2H2-TYPE DOMAIN-CONTAINING PROTEIN"/>
    <property type="match status" value="1"/>
</dbReference>
<dbReference type="EMBL" id="JAGHQM010001965">
    <property type="protein sequence ID" value="KAH0551516.1"/>
    <property type="molecule type" value="Genomic_DNA"/>
</dbReference>
<dbReference type="PANTHER" id="PTHR38166">
    <property type="entry name" value="C2H2-TYPE DOMAIN-CONTAINING PROTEIN-RELATED"/>
    <property type="match status" value="1"/>
</dbReference>
<organism evidence="2 3">
    <name type="scientific">Trichoglossum hirsutum</name>
    <dbReference type="NCBI Taxonomy" id="265104"/>
    <lineage>
        <taxon>Eukaryota</taxon>
        <taxon>Fungi</taxon>
        <taxon>Dikarya</taxon>
        <taxon>Ascomycota</taxon>
        <taxon>Pezizomycotina</taxon>
        <taxon>Geoglossomycetes</taxon>
        <taxon>Geoglossales</taxon>
        <taxon>Geoglossaceae</taxon>
        <taxon>Trichoglossum</taxon>
    </lineage>
</organism>
<name>A0A9P8L4Z7_9PEZI</name>
<feature type="compositionally biased region" description="Polar residues" evidence="1">
    <location>
        <begin position="410"/>
        <end position="428"/>
    </location>
</feature>
<feature type="region of interest" description="Disordered" evidence="1">
    <location>
        <begin position="300"/>
        <end position="358"/>
    </location>
</feature>
<feature type="compositionally biased region" description="Basic and acidic residues" evidence="1">
    <location>
        <begin position="149"/>
        <end position="168"/>
    </location>
</feature>
<accession>A0A9P8L4Z7</accession>
<keyword evidence="3" id="KW-1185">Reference proteome</keyword>
<feature type="compositionally biased region" description="Low complexity" evidence="1">
    <location>
        <begin position="339"/>
        <end position="351"/>
    </location>
</feature>
<feature type="compositionally biased region" description="Low complexity" evidence="1">
    <location>
        <begin position="110"/>
        <end position="133"/>
    </location>
</feature>
<gene>
    <name evidence="2" type="ORF">GP486_007267</name>
</gene>
<comment type="caution">
    <text evidence="2">The sequence shown here is derived from an EMBL/GenBank/DDBJ whole genome shotgun (WGS) entry which is preliminary data.</text>
</comment>
<evidence type="ECO:0008006" key="4">
    <source>
        <dbReference type="Google" id="ProtNLM"/>
    </source>
</evidence>
<feature type="region of interest" description="Disordered" evidence="1">
    <location>
        <begin position="410"/>
        <end position="430"/>
    </location>
</feature>
<feature type="region of interest" description="Disordered" evidence="1">
    <location>
        <begin position="457"/>
        <end position="531"/>
    </location>
</feature>